<dbReference type="AlphaFoldDB" id="A0A9Q1L117"/>
<dbReference type="InterPro" id="IPR011990">
    <property type="entry name" value="TPR-like_helical_dom_sf"/>
</dbReference>
<evidence type="ECO:0008006" key="5">
    <source>
        <dbReference type="Google" id="ProtNLM"/>
    </source>
</evidence>
<comment type="caution">
    <text evidence="3">The sequence shown here is derived from an EMBL/GenBank/DDBJ whole genome shotgun (WGS) entry which is preliminary data.</text>
</comment>
<dbReference type="PANTHER" id="PTHR47926:SF509">
    <property type="entry name" value="(WILD MALAYSIAN BANANA) HYPOTHETICAL PROTEIN"/>
    <property type="match status" value="1"/>
</dbReference>
<evidence type="ECO:0000313" key="3">
    <source>
        <dbReference type="EMBL" id="KAJ8452529.1"/>
    </source>
</evidence>
<evidence type="ECO:0000256" key="1">
    <source>
        <dbReference type="ARBA" id="ARBA00022737"/>
    </source>
</evidence>
<dbReference type="GO" id="GO:0003723">
    <property type="term" value="F:RNA binding"/>
    <property type="evidence" value="ECO:0007669"/>
    <property type="project" value="InterPro"/>
</dbReference>
<evidence type="ECO:0000313" key="4">
    <source>
        <dbReference type="Proteomes" id="UP001153076"/>
    </source>
</evidence>
<name>A0A9Q1L117_9CARY</name>
<sequence>MSERNVVTWTTMLVDYTKNGLMDAARVLFDAIPEKTLVCWTAMMSGYVQSGLPNEALEYFRMMKGTCVKPDAFAMTSVISALAQLGRPDLANWITTLADRQGVEQNERVLTSLVDMHAKCDNIEEACLLFEEIPQTDVFPYSALITGLASHGHGIRALEVFWQNAKGKGRTRLYNFCWCTKCMLPYGTC</sequence>
<dbReference type="Gene3D" id="1.25.40.10">
    <property type="entry name" value="Tetratricopeptide repeat domain"/>
    <property type="match status" value="2"/>
</dbReference>
<proteinExistence type="predicted"/>
<dbReference type="Pfam" id="PF01535">
    <property type="entry name" value="PPR"/>
    <property type="match status" value="3"/>
</dbReference>
<gene>
    <name evidence="3" type="ORF">Cgig2_000118</name>
</gene>
<dbReference type="Proteomes" id="UP001153076">
    <property type="component" value="Unassembled WGS sequence"/>
</dbReference>
<feature type="repeat" description="PPR" evidence="2">
    <location>
        <begin position="106"/>
        <end position="140"/>
    </location>
</feature>
<dbReference type="PANTHER" id="PTHR47926">
    <property type="entry name" value="PENTATRICOPEPTIDE REPEAT-CONTAINING PROTEIN"/>
    <property type="match status" value="1"/>
</dbReference>
<dbReference type="InterPro" id="IPR046960">
    <property type="entry name" value="PPR_At4g14850-like_plant"/>
</dbReference>
<dbReference type="EMBL" id="JAKOGI010000004">
    <property type="protein sequence ID" value="KAJ8452529.1"/>
    <property type="molecule type" value="Genomic_DNA"/>
</dbReference>
<dbReference type="InterPro" id="IPR002885">
    <property type="entry name" value="PPR_rpt"/>
</dbReference>
<dbReference type="OrthoDB" id="9990610at2759"/>
<evidence type="ECO:0000256" key="2">
    <source>
        <dbReference type="PROSITE-ProRule" id="PRU00708"/>
    </source>
</evidence>
<protein>
    <recommendedName>
        <fullName evidence="5">Pentatricopeptide repeat-containing protein</fullName>
    </recommendedName>
</protein>
<keyword evidence="4" id="KW-1185">Reference proteome</keyword>
<organism evidence="3 4">
    <name type="scientific">Carnegiea gigantea</name>
    <dbReference type="NCBI Taxonomy" id="171969"/>
    <lineage>
        <taxon>Eukaryota</taxon>
        <taxon>Viridiplantae</taxon>
        <taxon>Streptophyta</taxon>
        <taxon>Embryophyta</taxon>
        <taxon>Tracheophyta</taxon>
        <taxon>Spermatophyta</taxon>
        <taxon>Magnoliopsida</taxon>
        <taxon>eudicotyledons</taxon>
        <taxon>Gunneridae</taxon>
        <taxon>Pentapetalae</taxon>
        <taxon>Caryophyllales</taxon>
        <taxon>Cactineae</taxon>
        <taxon>Cactaceae</taxon>
        <taxon>Cactoideae</taxon>
        <taxon>Echinocereeae</taxon>
        <taxon>Carnegiea</taxon>
    </lineage>
</organism>
<dbReference type="PROSITE" id="PS51375">
    <property type="entry name" value="PPR"/>
    <property type="match status" value="2"/>
</dbReference>
<keyword evidence="1" id="KW-0677">Repeat</keyword>
<dbReference type="GO" id="GO:0009451">
    <property type="term" value="P:RNA modification"/>
    <property type="evidence" value="ECO:0007669"/>
    <property type="project" value="InterPro"/>
</dbReference>
<dbReference type="Pfam" id="PF13041">
    <property type="entry name" value="PPR_2"/>
    <property type="match status" value="1"/>
</dbReference>
<accession>A0A9Q1L117</accession>
<dbReference type="NCBIfam" id="TIGR00756">
    <property type="entry name" value="PPR"/>
    <property type="match status" value="1"/>
</dbReference>
<feature type="repeat" description="PPR" evidence="2">
    <location>
        <begin position="36"/>
        <end position="70"/>
    </location>
</feature>
<reference evidence="3" key="1">
    <citation type="submission" date="2022-04" db="EMBL/GenBank/DDBJ databases">
        <title>Carnegiea gigantea Genome sequencing and assembly v2.</title>
        <authorList>
            <person name="Copetti D."/>
            <person name="Sanderson M.J."/>
            <person name="Burquez A."/>
            <person name="Wojciechowski M.F."/>
        </authorList>
    </citation>
    <scope>NUCLEOTIDE SEQUENCE</scope>
    <source>
        <strain evidence="3">SGP5-SGP5p</strain>
        <tissue evidence="3">Aerial part</tissue>
    </source>
</reference>